<organism evidence="2 3">
    <name type="scientific">Hypothenemus hampei</name>
    <name type="common">Coffee berry borer</name>
    <dbReference type="NCBI Taxonomy" id="57062"/>
    <lineage>
        <taxon>Eukaryota</taxon>
        <taxon>Metazoa</taxon>
        <taxon>Ecdysozoa</taxon>
        <taxon>Arthropoda</taxon>
        <taxon>Hexapoda</taxon>
        <taxon>Insecta</taxon>
        <taxon>Pterygota</taxon>
        <taxon>Neoptera</taxon>
        <taxon>Endopterygota</taxon>
        <taxon>Coleoptera</taxon>
        <taxon>Polyphaga</taxon>
        <taxon>Cucujiformia</taxon>
        <taxon>Curculionidae</taxon>
        <taxon>Scolytinae</taxon>
        <taxon>Hypothenemus</taxon>
    </lineage>
</organism>
<dbReference type="InterPro" id="IPR038976">
    <property type="entry name" value="Ssk"/>
</dbReference>
<dbReference type="EMBL" id="JBDJPC010000007">
    <property type="protein sequence ID" value="KAL1494098.1"/>
    <property type="molecule type" value="Genomic_DNA"/>
</dbReference>
<dbReference type="AlphaFoldDB" id="A0ABD1EHG3"/>
<dbReference type="PANTHER" id="PTHR36692">
    <property type="entry name" value="PROTEIN SNAKESKIN"/>
    <property type="match status" value="1"/>
</dbReference>
<comment type="caution">
    <text evidence="2">The sequence shown here is derived from an EMBL/GenBank/DDBJ whole genome shotgun (WGS) entry which is preliminary data.</text>
</comment>
<feature type="transmembrane region" description="Helical" evidence="1">
    <location>
        <begin position="25"/>
        <end position="50"/>
    </location>
</feature>
<evidence type="ECO:0000313" key="2">
    <source>
        <dbReference type="EMBL" id="KAL1494098.1"/>
    </source>
</evidence>
<feature type="transmembrane region" description="Helical" evidence="1">
    <location>
        <begin position="70"/>
        <end position="88"/>
    </location>
</feature>
<dbReference type="PANTHER" id="PTHR36692:SF2">
    <property type="entry name" value="GEO12064P1"/>
    <property type="match status" value="1"/>
</dbReference>
<evidence type="ECO:0000256" key="1">
    <source>
        <dbReference type="SAM" id="Phobius"/>
    </source>
</evidence>
<name>A0ABD1EHG3_HYPHA</name>
<keyword evidence="1" id="KW-0472">Membrane</keyword>
<feature type="transmembrane region" description="Helical" evidence="1">
    <location>
        <begin position="100"/>
        <end position="120"/>
    </location>
</feature>
<feature type="transmembrane region" description="Helical" evidence="1">
    <location>
        <begin position="140"/>
        <end position="164"/>
    </location>
</feature>
<dbReference type="Proteomes" id="UP001566132">
    <property type="component" value="Unassembled WGS sequence"/>
</dbReference>
<evidence type="ECO:0000313" key="3">
    <source>
        <dbReference type="Proteomes" id="UP001566132"/>
    </source>
</evidence>
<accession>A0ABD1EHG3</accession>
<protein>
    <submittedName>
        <fullName evidence="2">Uncharacterized protein</fullName>
    </submittedName>
</protein>
<sequence length="169" mass="19145">MRNKLSFSHTIEILLHRGDKFFEDIYDYIFVGTSFIPQEVITSALCFGLFYQPANQSANLAKHHLEQVAVILLAYVGYILINLVFIVARCLNDKIPFRVGALFSLVAALLNVTSGILLIVNRTNKFQGMYYEPHKYLESMLSAATVLSFINAVFFSGDAVYTFILKQNF</sequence>
<keyword evidence="1" id="KW-1133">Transmembrane helix</keyword>
<keyword evidence="1" id="KW-0812">Transmembrane</keyword>
<proteinExistence type="predicted"/>
<gene>
    <name evidence="2" type="ORF">ABEB36_009749</name>
</gene>
<reference evidence="2 3" key="1">
    <citation type="submission" date="2024-05" db="EMBL/GenBank/DDBJ databases">
        <title>Genetic variation in Jamaican populations of the coffee berry borer (Hypothenemus hampei).</title>
        <authorList>
            <person name="Errbii M."/>
            <person name="Myrie A."/>
        </authorList>
    </citation>
    <scope>NUCLEOTIDE SEQUENCE [LARGE SCALE GENOMIC DNA]</scope>
    <source>
        <strain evidence="2">JA-Hopewell-2020-01-JO</strain>
        <tissue evidence="2">Whole body</tissue>
    </source>
</reference>
<keyword evidence="3" id="KW-1185">Reference proteome</keyword>